<gene>
    <name evidence="4" type="ORF">L228DRAFT_235808</name>
</gene>
<evidence type="ECO:0000313" key="5">
    <source>
        <dbReference type="Proteomes" id="UP000076632"/>
    </source>
</evidence>
<feature type="compositionally biased region" description="Low complexity" evidence="2">
    <location>
        <begin position="19"/>
        <end position="30"/>
    </location>
</feature>
<dbReference type="InterPro" id="IPR050302">
    <property type="entry name" value="Rab_GAP_TBC_domain"/>
</dbReference>
<organism evidence="4 5">
    <name type="scientific">Xylona heveae (strain CBS 132557 / TC161)</name>
    <dbReference type="NCBI Taxonomy" id="1328760"/>
    <lineage>
        <taxon>Eukaryota</taxon>
        <taxon>Fungi</taxon>
        <taxon>Dikarya</taxon>
        <taxon>Ascomycota</taxon>
        <taxon>Pezizomycotina</taxon>
        <taxon>Xylonomycetes</taxon>
        <taxon>Xylonales</taxon>
        <taxon>Xylonaceae</taxon>
        <taxon>Xylona</taxon>
    </lineage>
</organism>
<dbReference type="GeneID" id="28895898"/>
<name>A0A165JYG4_XYLHT</name>
<dbReference type="Gene3D" id="1.10.10.750">
    <property type="entry name" value="Ypt/Rab-GAP domain of gyp1p, domain 1"/>
    <property type="match status" value="1"/>
</dbReference>
<dbReference type="PROSITE" id="PS50086">
    <property type="entry name" value="TBC_RABGAP"/>
    <property type="match status" value="1"/>
</dbReference>
<dbReference type="SUPFAM" id="SSF47923">
    <property type="entry name" value="Ypt/Rab-GAP domain of gyp1p"/>
    <property type="match status" value="2"/>
</dbReference>
<dbReference type="RefSeq" id="XP_018192341.1">
    <property type="nucleotide sequence ID" value="XM_018330761.1"/>
</dbReference>
<reference evidence="4 5" key="1">
    <citation type="journal article" date="2016" name="Fungal Biol.">
        <title>The genome of Xylona heveae provides a window into fungal endophytism.</title>
        <authorList>
            <person name="Gazis R."/>
            <person name="Kuo A."/>
            <person name="Riley R."/>
            <person name="LaButti K."/>
            <person name="Lipzen A."/>
            <person name="Lin J."/>
            <person name="Amirebrahimi M."/>
            <person name="Hesse C.N."/>
            <person name="Spatafora J.W."/>
            <person name="Henrissat B."/>
            <person name="Hainaut M."/>
            <person name="Grigoriev I.V."/>
            <person name="Hibbett D.S."/>
        </authorList>
    </citation>
    <scope>NUCLEOTIDE SEQUENCE [LARGE SCALE GENOMIC DNA]</scope>
    <source>
        <strain evidence="4 5">TC161</strain>
    </source>
</reference>
<feature type="compositionally biased region" description="Polar residues" evidence="2">
    <location>
        <begin position="165"/>
        <end position="174"/>
    </location>
</feature>
<protein>
    <submittedName>
        <fullName evidence="4">RabGAP/TBC</fullName>
    </submittedName>
</protein>
<evidence type="ECO:0000259" key="3">
    <source>
        <dbReference type="PROSITE" id="PS50086"/>
    </source>
</evidence>
<accession>A0A165JYG4</accession>
<dbReference type="InParanoid" id="A0A165JYG4"/>
<dbReference type="AlphaFoldDB" id="A0A165JYG4"/>
<dbReference type="FunFam" id="1.10.10.750:FF:000013">
    <property type="entry name" value="Similar to TBC domain protein"/>
    <property type="match status" value="1"/>
</dbReference>
<dbReference type="InterPro" id="IPR000195">
    <property type="entry name" value="Rab-GAP-TBC_dom"/>
</dbReference>
<feature type="coiled-coil region" evidence="1">
    <location>
        <begin position="296"/>
        <end position="327"/>
    </location>
</feature>
<proteinExistence type="predicted"/>
<evidence type="ECO:0000313" key="4">
    <source>
        <dbReference type="EMBL" id="KZF26786.1"/>
    </source>
</evidence>
<feature type="region of interest" description="Disordered" evidence="2">
    <location>
        <begin position="1"/>
        <end position="30"/>
    </location>
</feature>
<dbReference type="PANTHER" id="PTHR47219:SF15">
    <property type="entry name" value="TBC1 DOMAIN FAMILY MEMBER 12 ISOFORM X1"/>
    <property type="match status" value="1"/>
</dbReference>
<feature type="compositionally biased region" description="Acidic residues" evidence="2">
    <location>
        <begin position="204"/>
        <end position="218"/>
    </location>
</feature>
<dbReference type="Proteomes" id="UP000076632">
    <property type="component" value="Unassembled WGS sequence"/>
</dbReference>
<keyword evidence="1" id="KW-0175">Coiled coil</keyword>
<feature type="domain" description="Rab-GAP TBC" evidence="3">
    <location>
        <begin position="455"/>
        <end position="660"/>
    </location>
</feature>
<keyword evidence="5" id="KW-1185">Reference proteome</keyword>
<dbReference type="FunFam" id="1.10.8.270:FF:000034">
    <property type="entry name" value="TBC (Tre-2/Bub2/Cdc16) domain family"/>
    <property type="match status" value="1"/>
</dbReference>
<feature type="region of interest" description="Disordered" evidence="2">
    <location>
        <begin position="81"/>
        <end position="286"/>
    </location>
</feature>
<evidence type="ECO:0000256" key="2">
    <source>
        <dbReference type="SAM" id="MobiDB-lite"/>
    </source>
</evidence>
<feature type="compositionally biased region" description="Polar residues" evidence="2">
    <location>
        <begin position="253"/>
        <end position="262"/>
    </location>
</feature>
<dbReference type="STRING" id="1328760.A0A165JYG4"/>
<dbReference type="GO" id="GO:0005096">
    <property type="term" value="F:GTPase activator activity"/>
    <property type="evidence" value="ECO:0007669"/>
    <property type="project" value="TreeGrafter"/>
</dbReference>
<dbReference type="Gene3D" id="1.10.8.270">
    <property type="entry name" value="putative rabgap domain of human tbc1 domain family member 14 like domains"/>
    <property type="match status" value="1"/>
</dbReference>
<evidence type="ECO:0000256" key="1">
    <source>
        <dbReference type="SAM" id="Coils"/>
    </source>
</evidence>
<dbReference type="Pfam" id="PF22874">
    <property type="entry name" value="SBE2_M"/>
    <property type="match status" value="1"/>
</dbReference>
<dbReference type="SMART" id="SM00164">
    <property type="entry name" value="TBC"/>
    <property type="match status" value="1"/>
</dbReference>
<dbReference type="OMA" id="WSKAIGN"/>
<feature type="compositionally biased region" description="Low complexity" evidence="2">
    <location>
        <begin position="175"/>
        <end position="184"/>
    </location>
</feature>
<dbReference type="GO" id="GO:0031267">
    <property type="term" value="F:small GTPase binding"/>
    <property type="evidence" value="ECO:0007669"/>
    <property type="project" value="TreeGrafter"/>
</dbReference>
<dbReference type="InterPro" id="IPR053949">
    <property type="entry name" value="SBE2/SBE22_M"/>
</dbReference>
<dbReference type="PANTHER" id="PTHR47219">
    <property type="entry name" value="RAB GTPASE-ACTIVATING PROTEIN 1-LIKE"/>
    <property type="match status" value="1"/>
</dbReference>
<feature type="compositionally biased region" description="Polar residues" evidence="2">
    <location>
        <begin position="135"/>
        <end position="152"/>
    </location>
</feature>
<dbReference type="InterPro" id="IPR035969">
    <property type="entry name" value="Rab-GAP_TBC_sf"/>
</dbReference>
<dbReference type="Gene3D" id="1.10.472.80">
    <property type="entry name" value="Ypt/Rab-GAP domain of gyp1p, domain 3"/>
    <property type="match status" value="1"/>
</dbReference>
<sequence>MSVVQVPSSPPELSRSKSSKSSSFRSSSQFSVTDGYFGELSHFEEIGLDDDSLSPSQDLHSDVIAPLERFTTTKRASFGKSMATATRTITPVHGPLKEITSAGPRGPAATNGVVRTNTFGGPVNGGSRTPRGLVSASTPSLMSSATLRNRSPSPAPSGANGYFAPTSSDNRTLRPSSSQRSSSPGPTPSARRGSWQMNRKTIEELEEEYHDSDEDVPDDAVFWNVPISPRPLQERSISAAVSPGTSPPKDDSALSQNGTAPTSPAKPPLPRAATMGSIPEPMPFSRPRIKSWTAALSDLSEEAKTLTVKLEARAEEEEREHEQQIQNGAVAPQPRFLDTRSKSSAAIELPPLRKGDVMIDPLPISREKEKVLSRTRPSWLPPKSAKEERKHLREYQHMMAMALEAEKKRAAKEQEYQNHRDAMKTSLLRIWDQHVLPNWETAVREPRTRELWWRGIAPRNRGVVWQKAVGNELELTDNSYSAALKRAKELEKLFHTGKDTEGKVSREEEWFEAIRRDARDTFPELQIFQPQGPLHESLVDVLMAYAVYRPDLGYIYGTHRIAGVLLLNLSPSESFRTLANLLNRPLPLAFLTRDESAVHRAYDITLRALQYKLPRLYDHLCNHLMLHPDAFIEPLFTTLFTRCVPLDIVTRIWDVYVFEGDKFLVRTAVALLAKLESKLYGNRGEVLKEIGWSSTTTWDLGREDDFMMSVRSAGKEEVKRASS</sequence>
<dbReference type="OrthoDB" id="289721at2759"/>
<dbReference type="EMBL" id="KV407454">
    <property type="protein sequence ID" value="KZF26786.1"/>
    <property type="molecule type" value="Genomic_DNA"/>
</dbReference>
<dbReference type="Pfam" id="PF00566">
    <property type="entry name" value="RabGAP-TBC"/>
    <property type="match status" value="1"/>
</dbReference>